<dbReference type="Proteomes" id="UP001589799">
    <property type="component" value="Unassembled WGS sequence"/>
</dbReference>
<keyword evidence="1" id="KW-0813">Transport</keyword>
<evidence type="ECO:0000259" key="8">
    <source>
        <dbReference type="PROSITE" id="PS51007"/>
    </source>
</evidence>
<dbReference type="InterPro" id="IPR009056">
    <property type="entry name" value="Cyt_c-like_dom"/>
</dbReference>
<keyword evidence="3 6" id="KW-0479">Metal-binding</keyword>
<feature type="signal peptide" evidence="7">
    <location>
        <begin position="1"/>
        <end position="24"/>
    </location>
</feature>
<feature type="chain" id="PRO_5046594490" evidence="7">
    <location>
        <begin position="25"/>
        <end position="224"/>
    </location>
</feature>
<dbReference type="Gene3D" id="1.10.760.10">
    <property type="entry name" value="Cytochrome c-like domain"/>
    <property type="match status" value="2"/>
</dbReference>
<evidence type="ECO:0000256" key="4">
    <source>
        <dbReference type="ARBA" id="ARBA00022982"/>
    </source>
</evidence>
<dbReference type="InterPro" id="IPR036909">
    <property type="entry name" value="Cyt_c-like_dom_sf"/>
</dbReference>
<evidence type="ECO:0000313" key="10">
    <source>
        <dbReference type="Proteomes" id="UP001589799"/>
    </source>
</evidence>
<dbReference type="Pfam" id="PF13442">
    <property type="entry name" value="Cytochrome_CBB3"/>
    <property type="match status" value="1"/>
</dbReference>
<keyword evidence="7" id="KW-0732">Signal</keyword>
<evidence type="ECO:0000256" key="1">
    <source>
        <dbReference type="ARBA" id="ARBA00022448"/>
    </source>
</evidence>
<dbReference type="Pfam" id="PF00034">
    <property type="entry name" value="Cytochrom_C"/>
    <property type="match status" value="1"/>
</dbReference>
<gene>
    <name evidence="9" type="ORF">ACFFII_02130</name>
</gene>
<evidence type="ECO:0000256" key="7">
    <source>
        <dbReference type="SAM" id="SignalP"/>
    </source>
</evidence>
<dbReference type="PANTHER" id="PTHR33751:SF9">
    <property type="entry name" value="CYTOCHROME C4"/>
    <property type="match status" value="1"/>
</dbReference>
<evidence type="ECO:0000256" key="3">
    <source>
        <dbReference type="ARBA" id="ARBA00022723"/>
    </source>
</evidence>
<feature type="domain" description="Cytochrome c" evidence="8">
    <location>
        <begin position="60"/>
        <end position="138"/>
    </location>
</feature>
<evidence type="ECO:0000256" key="6">
    <source>
        <dbReference type="PROSITE-ProRule" id="PRU00433"/>
    </source>
</evidence>
<dbReference type="PROSITE" id="PS51007">
    <property type="entry name" value="CYTC"/>
    <property type="match status" value="2"/>
</dbReference>
<proteinExistence type="predicted"/>
<reference evidence="9 10" key="1">
    <citation type="submission" date="2024-09" db="EMBL/GenBank/DDBJ databases">
        <authorList>
            <person name="Sun Q."/>
            <person name="Mori K."/>
        </authorList>
    </citation>
    <scope>NUCLEOTIDE SEQUENCE [LARGE SCALE GENOMIC DNA]</scope>
    <source>
        <strain evidence="9 10">KCTC 22789</strain>
    </source>
</reference>
<dbReference type="InterPro" id="IPR050597">
    <property type="entry name" value="Cytochrome_c_Oxidase_Subunit"/>
</dbReference>
<dbReference type="SUPFAM" id="SSF46626">
    <property type="entry name" value="Cytochrome c"/>
    <property type="match status" value="2"/>
</dbReference>
<sequence>MKGSTLIRAAAVAAAALAPLPGAAQDAPAEASAGAGGAEAAKPVADSDALAQMAASLPEGDAERGKAVAGQCRTCHGLNGIATMPQAPNIGAEQADYLERQLLAFRSGARVNEMMTVVARGLDDQEIADAASWFAAQRLVAMPPDGRTVPELCVACHGADGIAAIPEAPNLAGESAIYIEAQVKAFRNGQRADPLMSPVAMAMTPEELAEAAAFYGAVRLVPAP</sequence>
<keyword evidence="4" id="KW-0249">Electron transport</keyword>
<dbReference type="PANTHER" id="PTHR33751">
    <property type="entry name" value="CBB3-TYPE CYTOCHROME C OXIDASE SUBUNIT FIXP"/>
    <property type="match status" value="1"/>
</dbReference>
<protein>
    <submittedName>
        <fullName evidence="9">C-type cytochrome</fullName>
    </submittedName>
</protein>
<dbReference type="EMBL" id="JBHLWE010000006">
    <property type="protein sequence ID" value="MFC0339561.1"/>
    <property type="molecule type" value="Genomic_DNA"/>
</dbReference>
<feature type="domain" description="Cytochrome c" evidence="8">
    <location>
        <begin position="141"/>
        <end position="219"/>
    </location>
</feature>
<accession>A0ABV6I018</accession>
<name>A0ABV6I018_9RHOB</name>
<dbReference type="RefSeq" id="WP_377697240.1">
    <property type="nucleotide sequence ID" value="NZ_JBHLWE010000006.1"/>
</dbReference>
<evidence type="ECO:0000313" key="9">
    <source>
        <dbReference type="EMBL" id="MFC0339561.1"/>
    </source>
</evidence>
<keyword evidence="5 6" id="KW-0408">Iron</keyword>
<evidence type="ECO:0000256" key="5">
    <source>
        <dbReference type="ARBA" id="ARBA00023004"/>
    </source>
</evidence>
<evidence type="ECO:0000256" key="2">
    <source>
        <dbReference type="ARBA" id="ARBA00022617"/>
    </source>
</evidence>
<organism evidence="9 10">
    <name type="scientific">Paracoccus niistensis</name>
    <dbReference type="NCBI Taxonomy" id="632935"/>
    <lineage>
        <taxon>Bacteria</taxon>
        <taxon>Pseudomonadati</taxon>
        <taxon>Pseudomonadota</taxon>
        <taxon>Alphaproteobacteria</taxon>
        <taxon>Rhodobacterales</taxon>
        <taxon>Paracoccaceae</taxon>
        <taxon>Paracoccus</taxon>
    </lineage>
</organism>
<keyword evidence="2 6" id="KW-0349">Heme</keyword>
<comment type="caution">
    <text evidence="9">The sequence shown here is derived from an EMBL/GenBank/DDBJ whole genome shotgun (WGS) entry which is preliminary data.</text>
</comment>
<keyword evidence="10" id="KW-1185">Reference proteome</keyword>